<dbReference type="RefSeq" id="WP_171433181.1">
    <property type="nucleotide sequence ID" value="NZ_JABFJV010000015.1"/>
</dbReference>
<dbReference type="AlphaFoldDB" id="A0A7Y4KF46"/>
<dbReference type="SUPFAM" id="SSF69322">
    <property type="entry name" value="Tricorn protease domain 2"/>
    <property type="match status" value="1"/>
</dbReference>
<name>A0A7Y4KF46_9BACT</name>
<gene>
    <name evidence="1" type="ORF">HMI49_04815</name>
</gene>
<accession>A0A7Y4KF46</accession>
<dbReference type="InterPro" id="IPR021655">
    <property type="entry name" value="Put_metal-bd"/>
</dbReference>
<sequence>MRLFLLAVLTGVLAGCSKGDDLKSAALSVKVHYEGFRPGCVSLTVTDQAEVSRHVTTNVNVSAGPPPGTLAVAVFRQAGWSNDVRVEASAKEQSCDGAQVATAQADASLAKDGITPVELSLSAMDSDGDGFVRLEDQGTDCNDRDANLGGPKAWYPDDDNDGYGNLQLPAKITACEGPALTASRTGDCDDRDPSVHPDQAEFRCDGRDDNCDDVKDESFDVGGTCLNDVQCPGAKVCANGGVACNSTVTPTAYYFDEDGDGKAGADGGVTCGPPPSGTVAEFSDCDESSVYVNKGLTEVCDRLDNNCSGGAPDEGITCGPRELSWEGSPGGANRARWNAIAVGQDLAWLAGVGGSDLKGNVLKIQSDGVMVQSNCTGQYLAAWVSKTGQLFLAGEDGSLASKTVDEPTCTLATTKPLSDAPLNGIVGFDSADGLSPTLYAVASNGNIFKWSPPAAPTRIAETGINLRAVNGTTGPDTLLAVGAQDTPGPARFTVLRYNPADGAWLPETLPPSLPNGYLTGVSVVNPNYAYAVGDKGVFLERNHGQWRTRTFLPSDVNATGVKAFGQKAVYATTVAGEVLFFNGGSWVSAYSGSNPLRAIDGQSPTRIGAAGLLGTYQFFRWPKP</sequence>
<dbReference type="Proteomes" id="UP000563426">
    <property type="component" value="Unassembled WGS sequence"/>
</dbReference>
<evidence type="ECO:0008006" key="3">
    <source>
        <dbReference type="Google" id="ProtNLM"/>
    </source>
</evidence>
<organism evidence="1 2">
    <name type="scientific">Corallococcus exercitus</name>
    <dbReference type="NCBI Taxonomy" id="2316736"/>
    <lineage>
        <taxon>Bacteria</taxon>
        <taxon>Pseudomonadati</taxon>
        <taxon>Myxococcota</taxon>
        <taxon>Myxococcia</taxon>
        <taxon>Myxococcales</taxon>
        <taxon>Cystobacterineae</taxon>
        <taxon>Myxococcaceae</taxon>
        <taxon>Corallococcus</taxon>
    </lineage>
</organism>
<dbReference type="PROSITE" id="PS51257">
    <property type="entry name" value="PROKAR_LIPOPROTEIN"/>
    <property type="match status" value="1"/>
</dbReference>
<dbReference type="EMBL" id="JABFJV010000015">
    <property type="protein sequence ID" value="NOK32517.1"/>
    <property type="molecule type" value="Genomic_DNA"/>
</dbReference>
<dbReference type="Pfam" id="PF11617">
    <property type="entry name" value="Cu-binding_MopE"/>
    <property type="match status" value="2"/>
</dbReference>
<comment type="caution">
    <text evidence="1">The sequence shown here is derived from an EMBL/GenBank/DDBJ whole genome shotgun (WGS) entry which is preliminary data.</text>
</comment>
<evidence type="ECO:0000313" key="2">
    <source>
        <dbReference type="Proteomes" id="UP000563426"/>
    </source>
</evidence>
<reference evidence="1 2" key="1">
    <citation type="submission" date="2020-05" db="EMBL/GenBank/DDBJ databases">
        <authorList>
            <person name="Whitworth D."/>
        </authorList>
    </citation>
    <scope>NUCLEOTIDE SEQUENCE [LARGE SCALE GENOMIC DNA]</scope>
    <source>
        <strain evidence="1 2">AB043B</strain>
    </source>
</reference>
<evidence type="ECO:0000313" key="1">
    <source>
        <dbReference type="EMBL" id="NOK32517.1"/>
    </source>
</evidence>
<keyword evidence="2" id="KW-1185">Reference proteome</keyword>
<proteinExistence type="predicted"/>
<protein>
    <recommendedName>
        <fullName evidence="3">Lipoprotein</fullName>
    </recommendedName>
</protein>